<dbReference type="EMBL" id="BGPR01043639">
    <property type="protein sequence ID" value="GBO20258.1"/>
    <property type="molecule type" value="Genomic_DNA"/>
</dbReference>
<dbReference type="Proteomes" id="UP000499080">
    <property type="component" value="Unassembled WGS sequence"/>
</dbReference>
<proteinExistence type="predicted"/>
<accession>A0A4Y2V6R4</accession>
<protein>
    <recommendedName>
        <fullName evidence="3">Retrovirus-related Pol polyprotein from type-1 retrotransposable element R2</fullName>
    </recommendedName>
</protein>
<dbReference type="AlphaFoldDB" id="A0A4Y2V6R4"/>
<dbReference type="OrthoDB" id="8195432at2759"/>
<keyword evidence="2" id="KW-1185">Reference proteome</keyword>
<organism evidence="1 2">
    <name type="scientific">Araneus ventricosus</name>
    <name type="common">Orbweaver spider</name>
    <name type="synonym">Epeira ventricosa</name>
    <dbReference type="NCBI Taxonomy" id="182803"/>
    <lineage>
        <taxon>Eukaryota</taxon>
        <taxon>Metazoa</taxon>
        <taxon>Ecdysozoa</taxon>
        <taxon>Arthropoda</taxon>
        <taxon>Chelicerata</taxon>
        <taxon>Arachnida</taxon>
        <taxon>Araneae</taxon>
        <taxon>Araneomorphae</taxon>
        <taxon>Entelegynae</taxon>
        <taxon>Araneoidea</taxon>
        <taxon>Araneidae</taxon>
        <taxon>Araneus</taxon>
    </lineage>
</organism>
<reference evidence="1 2" key="1">
    <citation type="journal article" date="2019" name="Sci. Rep.">
        <title>Orb-weaving spider Araneus ventricosus genome elucidates the spidroin gene catalogue.</title>
        <authorList>
            <person name="Kono N."/>
            <person name="Nakamura H."/>
            <person name="Ohtoshi R."/>
            <person name="Moran D.A.P."/>
            <person name="Shinohara A."/>
            <person name="Yoshida Y."/>
            <person name="Fujiwara M."/>
            <person name="Mori M."/>
            <person name="Tomita M."/>
            <person name="Arakawa K."/>
        </authorList>
    </citation>
    <scope>NUCLEOTIDE SEQUENCE [LARGE SCALE GENOMIC DNA]</scope>
</reference>
<evidence type="ECO:0008006" key="3">
    <source>
        <dbReference type="Google" id="ProtNLM"/>
    </source>
</evidence>
<evidence type="ECO:0000313" key="2">
    <source>
        <dbReference type="Proteomes" id="UP000499080"/>
    </source>
</evidence>
<sequence length="246" mass="27747">MVNILASRIGGSSLKHGKVFYLSMALPGKMDKSCRRCSKADLETLAHVLNHCERRSRCWQLRHDGIQNRVLHTAQFSNAEIISVNKKVPGTNMRPDIILKLGNTIYIVDVTCPFENRIDGIEKAKKAKHDRYHPLLEHFSTQAAHVEIVPIVVGALGTWDPSNDKFLSKITSRNYLKKMQRLCVSDNIRWARDIYVEHITGRRQFDEEEILRNPNFRPCEPVTADPLEAPATSIAGPSTAATVLPV</sequence>
<evidence type="ECO:0000313" key="1">
    <source>
        <dbReference type="EMBL" id="GBO20258.1"/>
    </source>
</evidence>
<gene>
    <name evidence="1" type="ORF">AVEN_87408_1</name>
</gene>
<name>A0A4Y2V6R4_ARAVE</name>
<comment type="caution">
    <text evidence="1">The sequence shown here is derived from an EMBL/GenBank/DDBJ whole genome shotgun (WGS) entry which is preliminary data.</text>
</comment>